<dbReference type="GO" id="GO:0006355">
    <property type="term" value="P:regulation of DNA-templated transcription"/>
    <property type="evidence" value="ECO:0007669"/>
    <property type="project" value="InterPro"/>
</dbReference>
<keyword evidence="12" id="KW-1185">Reference proteome</keyword>
<feature type="domain" description="OmpR/PhoB-type" evidence="10">
    <location>
        <begin position="129"/>
        <end position="228"/>
    </location>
</feature>
<keyword evidence="6" id="KW-0804">Transcription</keyword>
<evidence type="ECO:0000313" key="11">
    <source>
        <dbReference type="EMBL" id="MBD2869752.1"/>
    </source>
</evidence>
<feature type="modified residue" description="4-aspartylphosphate" evidence="7">
    <location>
        <position position="48"/>
    </location>
</feature>
<comment type="caution">
    <text evidence="11">The sequence shown here is derived from an EMBL/GenBank/DDBJ whole genome shotgun (WGS) entry which is preliminary data.</text>
</comment>
<evidence type="ECO:0000256" key="3">
    <source>
        <dbReference type="ARBA" id="ARBA00023012"/>
    </source>
</evidence>
<dbReference type="Proteomes" id="UP000632125">
    <property type="component" value="Unassembled WGS sequence"/>
</dbReference>
<dbReference type="SUPFAM" id="SSF52172">
    <property type="entry name" value="CheY-like"/>
    <property type="match status" value="1"/>
</dbReference>
<keyword evidence="3" id="KW-0902">Two-component regulatory system</keyword>
<dbReference type="InterPro" id="IPR039420">
    <property type="entry name" value="WalR-like"/>
</dbReference>
<dbReference type="GO" id="GO:0005829">
    <property type="term" value="C:cytosol"/>
    <property type="evidence" value="ECO:0007669"/>
    <property type="project" value="TreeGrafter"/>
</dbReference>
<dbReference type="PROSITE" id="PS51755">
    <property type="entry name" value="OMPR_PHOB"/>
    <property type="match status" value="1"/>
</dbReference>
<evidence type="ECO:0000256" key="2">
    <source>
        <dbReference type="ARBA" id="ARBA00022553"/>
    </source>
</evidence>
<organism evidence="11 12">
    <name type="scientific">Paenibacillus arenilitoris</name>
    <dbReference type="NCBI Taxonomy" id="2772299"/>
    <lineage>
        <taxon>Bacteria</taxon>
        <taxon>Bacillati</taxon>
        <taxon>Bacillota</taxon>
        <taxon>Bacilli</taxon>
        <taxon>Bacillales</taxon>
        <taxon>Paenibacillaceae</taxon>
        <taxon>Paenibacillus</taxon>
    </lineage>
</organism>
<dbReference type="InterPro" id="IPR011006">
    <property type="entry name" value="CheY-like_superfamily"/>
</dbReference>
<dbReference type="Gene3D" id="6.10.250.690">
    <property type="match status" value="1"/>
</dbReference>
<dbReference type="SMART" id="SM00862">
    <property type="entry name" value="Trans_reg_C"/>
    <property type="match status" value="1"/>
</dbReference>
<dbReference type="InterPro" id="IPR036388">
    <property type="entry name" value="WH-like_DNA-bd_sf"/>
</dbReference>
<feature type="domain" description="Response regulatory" evidence="9">
    <location>
        <begin position="1"/>
        <end position="112"/>
    </location>
</feature>
<evidence type="ECO:0000256" key="6">
    <source>
        <dbReference type="ARBA" id="ARBA00023163"/>
    </source>
</evidence>
<feature type="DNA-binding region" description="OmpR/PhoB-type" evidence="8">
    <location>
        <begin position="129"/>
        <end position="228"/>
    </location>
</feature>
<reference evidence="11" key="1">
    <citation type="submission" date="2020-09" db="EMBL/GenBank/DDBJ databases">
        <title>A novel bacterium of genus Paenibacillus, isolated from South China Sea.</title>
        <authorList>
            <person name="Huang H."/>
            <person name="Mo K."/>
            <person name="Hu Y."/>
        </authorList>
    </citation>
    <scope>NUCLEOTIDE SEQUENCE</scope>
    <source>
        <strain evidence="11">IB182493</strain>
    </source>
</reference>
<dbReference type="InterPro" id="IPR001789">
    <property type="entry name" value="Sig_transdc_resp-reg_receiver"/>
</dbReference>
<dbReference type="InterPro" id="IPR001867">
    <property type="entry name" value="OmpR/PhoB-type_DNA-bd"/>
</dbReference>
<dbReference type="Gene3D" id="1.10.10.10">
    <property type="entry name" value="Winged helix-like DNA-binding domain superfamily/Winged helix DNA-binding domain"/>
    <property type="match status" value="1"/>
</dbReference>
<evidence type="ECO:0000256" key="8">
    <source>
        <dbReference type="PROSITE-ProRule" id="PRU01091"/>
    </source>
</evidence>
<keyword evidence="5 8" id="KW-0238">DNA-binding</keyword>
<evidence type="ECO:0000313" key="12">
    <source>
        <dbReference type="Proteomes" id="UP000632125"/>
    </source>
</evidence>
<dbReference type="CDD" id="cd17574">
    <property type="entry name" value="REC_OmpR"/>
    <property type="match status" value="1"/>
</dbReference>
<dbReference type="FunFam" id="3.40.50.2300:FF:000001">
    <property type="entry name" value="DNA-binding response regulator PhoB"/>
    <property type="match status" value="1"/>
</dbReference>
<dbReference type="CDD" id="cd00383">
    <property type="entry name" value="trans_reg_C"/>
    <property type="match status" value="1"/>
</dbReference>
<name>A0A927CMV5_9BACL</name>
<comment type="subcellular location">
    <subcellularLocation>
        <location evidence="1">Cytoplasm</location>
    </subcellularLocation>
</comment>
<dbReference type="GO" id="GO:0000156">
    <property type="term" value="F:phosphorelay response regulator activity"/>
    <property type="evidence" value="ECO:0007669"/>
    <property type="project" value="TreeGrafter"/>
</dbReference>
<dbReference type="AlphaFoldDB" id="A0A927CMV5"/>
<dbReference type="Pfam" id="PF00486">
    <property type="entry name" value="Trans_reg_C"/>
    <property type="match status" value="1"/>
</dbReference>
<dbReference type="Gene3D" id="3.40.50.2300">
    <property type="match status" value="1"/>
</dbReference>
<evidence type="ECO:0000259" key="10">
    <source>
        <dbReference type="PROSITE" id="PS51755"/>
    </source>
</evidence>
<dbReference type="PANTHER" id="PTHR48111:SF26">
    <property type="entry name" value="STAGE 0 SPORULATION PROTEIN A HOMOLOG"/>
    <property type="match status" value="1"/>
</dbReference>
<evidence type="ECO:0000256" key="1">
    <source>
        <dbReference type="ARBA" id="ARBA00004496"/>
    </source>
</evidence>
<dbReference type="EMBL" id="JACXIY010000016">
    <property type="protein sequence ID" value="MBD2869752.1"/>
    <property type="molecule type" value="Genomic_DNA"/>
</dbReference>
<protein>
    <submittedName>
        <fullName evidence="11">Response regulator transcription factor</fullName>
    </submittedName>
</protein>
<dbReference type="SMART" id="SM00448">
    <property type="entry name" value="REC"/>
    <property type="match status" value="1"/>
</dbReference>
<sequence length="229" mass="25879">MIVEDDPAIAEMVADHLTKDGYQVLHAPDGRAGLEKFERERIDLIVLDLMLPELDGTEFLKQVRSASFVPVLIVSAKDGVLDKALGLGFGADDYLTKPFSLIELSARVNASLRRATLYAAEGRPEARSGTTLRIHELTMDTERLAVSKRGEDVKLTGKEYHILKLFMLNPRRAYSKEQIYRAVWHDDYFGDDNAINVHISRLRDKIEDDPSSPRYIITVWGIGYKLGEF</sequence>
<dbReference type="GO" id="GO:0032993">
    <property type="term" value="C:protein-DNA complex"/>
    <property type="evidence" value="ECO:0007669"/>
    <property type="project" value="TreeGrafter"/>
</dbReference>
<dbReference type="FunFam" id="1.10.10.10:FF:000018">
    <property type="entry name" value="DNA-binding response regulator ResD"/>
    <property type="match status" value="1"/>
</dbReference>
<keyword evidence="2 7" id="KW-0597">Phosphoprotein</keyword>
<dbReference type="Pfam" id="PF00072">
    <property type="entry name" value="Response_reg"/>
    <property type="match status" value="1"/>
</dbReference>
<proteinExistence type="predicted"/>
<keyword evidence="4" id="KW-0805">Transcription regulation</keyword>
<accession>A0A927CMV5</accession>
<evidence type="ECO:0000256" key="5">
    <source>
        <dbReference type="ARBA" id="ARBA00023125"/>
    </source>
</evidence>
<evidence type="ECO:0000256" key="4">
    <source>
        <dbReference type="ARBA" id="ARBA00023015"/>
    </source>
</evidence>
<evidence type="ECO:0000256" key="7">
    <source>
        <dbReference type="PROSITE-ProRule" id="PRU00169"/>
    </source>
</evidence>
<dbReference type="PROSITE" id="PS50110">
    <property type="entry name" value="RESPONSE_REGULATORY"/>
    <property type="match status" value="1"/>
</dbReference>
<evidence type="ECO:0000259" key="9">
    <source>
        <dbReference type="PROSITE" id="PS50110"/>
    </source>
</evidence>
<gene>
    <name evidence="11" type="ORF">IDH41_14275</name>
</gene>
<dbReference type="GO" id="GO:0000976">
    <property type="term" value="F:transcription cis-regulatory region binding"/>
    <property type="evidence" value="ECO:0007669"/>
    <property type="project" value="TreeGrafter"/>
</dbReference>
<dbReference type="PANTHER" id="PTHR48111">
    <property type="entry name" value="REGULATOR OF RPOS"/>
    <property type="match status" value="1"/>
</dbReference>